<evidence type="ECO:0000313" key="2">
    <source>
        <dbReference type="EMBL" id="MBB5069779.1"/>
    </source>
</evidence>
<dbReference type="PANTHER" id="PTHR35333:SF4">
    <property type="entry name" value="SLR0121 PROTEIN"/>
    <property type="match status" value="1"/>
</dbReference>
<dbReference type="AlphaFoldDB" id="A0A840NKG7"/>
<dbReference type="GO" id="GO:0030655">
    <property type="term" value="P:beta-lactam antibiotic catabolic process"/>
    <property type="evidence" value="ECO:0007669"/>
    <property type="project" value="InterPro"/>
</dbReference>
<dbReference type="Pfam" id="PF13354">
    <property type="entry name" value="Beta-lactamase2"/>
    <property type="match status" value="1"/>
</dbReference>
<dbReference type="PANTHER" id="PTHR35333">
    <property type="entry name" value="BETA-LACTAMASE"/>
    <property type="match status" value="1"/>
</dbReference>
<dbReference type="Gene3D" id="3.40.710.10">
    <property type="entry name" value="DD-peptidase/beta-lactamase superfamily"/>
    <property type="match status" value="1"/>
</dbReference>
<gene>
    <name evidence="2" type="ORF">BJ969_002867</name>
</gene>
<protein>
    <submittedName>
        <fullName evidence="2">Beta-lactamase class A</fullName>
        <ecNumber evidence="2">3.5.2.6</ecNumber>
    </submittedName>
</protein>
<dbReference type="InterPro" id="IPR012338">
    <property type="entry name" value="Beta-lactam/transpept-like"/>
</dbReference>
<keyword evidence="2" id="KW-0378">Hydrolase</keyword>
<accession>A0A840NKG7</accession>
<dbReference type="InterPro" id="IPR045155">
    <property type="entry name" value="Beta-lactam_cat"/>
</dbReference>
<keyword evidence="3" id="KW-1185">Reference proteome</keyword>
<comment type="caution">
    <text evidence="2">The sequence shown here is derived from an EMBL/GenBank/DDBJ whole genome shotgun (WGS) entry which is preliminary data.</text>
</comment>
<sequence length="265" mass="28813">MGFAERLEASLAEARRDFPGRIGFAAWDLDERVPVLVEAEREVHPASTIKVLVMIAALREVHAGRFALDTEVPLPEQRAGGFGVLRELRGVHRLTLADLITLMIVVSDNAATNAVIDTVGFPAIASCAEDLGCLATRVERRLMDVDAPGRNTTCALDQARILDRLATGRALPVALTVHALDVLSRQQIRDRLPAALPVEARCWNKTGEIQGSRHDVALIGDDRPRAVVAVLVDELTDEPSRRGAGRSPVYDRIADLGLRVFRALG</sequence>
<dbReference type="Proteomes" id="UP000580474">
    <property type="component" value="Unassembled WGS sequence"/>
</dbReference>
<evidence type="ECO:0000259" key="1">
    <source>
        <dbReference type="Pfam" id="PF13354"/>
    </source>
</evidence>
<organism evidence="2 3">
    <name type="scientific">Saccharopolyspora gloriosae</name>
    <dbReference type="NCBI Taxonomy" id="455344"/>
    <lineage>
        <taxon>Bacteria</taxon>
        <taxon>Bacillati</taxon>
        <taxon>Actinomycetota</taxon>
        <taxon>Actinomycetes</taxon>
        <taxon>Pseudonocardiales</taxon>
        <taxon>Pseudonocardiaceae</taxon>
        <taxon>Saccharopolyspora</taxon>
    </lineage>
</organism>
<dbReference type="GO" id="GO:0008800">
    <property type="term" value="F:beta-lactamase activity"/>
    <property type="evidence" value="ECO:0007669"/>
    <property type="project" value="UniProtKB-EC"/>
</dbReference>
<evidence type="ECO:0000313" key="3">
    <source>
        <dbReference type="Proteomes" id="UP000580474"/>
    </source>
</evidence>
<proteinExistence type="predicted"/>
<dbReference type="EC" id="3.5.2.6" evidence="2"/>
<dbReference type="GO" id="GO:0046677">
    <property type="term" value="P:response to antibiotic"/>
    <property type="evidence" value="ECO:0007669"/>
    <property type="project" value="InterPro"/>
</dbReference>
<dbReference type="RefSeq" id="WP_184479416.1">
    <property type="nucleotide sequence ID" value="NZ_JACHIV010000001.1"/>
</dbReference>
<reference evidence="2 3" key="1">
    <citation type="submission" date="2020-08" db="EMBL/GenBank/DDBJ databases">
        <title>Sequencing the genomes of 1000 actinobacteria strains.</title>
        <authorList>
            <person name="Klenk H.-P."/>
        </authorList>
    </citation>
    <scope>NUCLEOTIDE SEQUENCE [LARGE SCALE GENOMIC DNA]</scope>
    <source>
        <strain evidence="2 3">DSM 45582</strain>
    </source>
</reference>
<name>A0A840NKG7_9PSEU</name>
<dbReference type="SUPFAM" id="SSF56601">
    <property type="entry name" value="beta-lactamase/transpeptidase-like"/>
    <property type="match status" value="1"/>
</dbReference>
<dbReference type="InterPro" id="IPR000871">
    <property type="entry name" value="Beta-lactam_class-A"/>
</dbReference>
<dbReference type="EMBL" id="JACHIV010000001">
    <property type="protein sequence ID" value="MBB5069779.1"/>
    <property type="molecule type" value="Genomic_DNA"/>
</dbReference>
<feature type="domain" description="Beta-lactamase class A catalytic" evidence="1">
    <location>
        <begin position="23"/>
        <end position="231"/>
    </location>
</feature>